<sequence length="101" mass="11274">MIVGMHRRLTDCVSSGVRHQGASPSESSRPTRTSAIGRCARPALTPFCPWPPRSQPLPYPYRAIQPPTPSIEPKRVAVHRDDKAHPNFHNSISLLLKATWQ</sequence>
<reference evidence="2" key="1">
    <citation type="journal article" date="2020" name="Stud. Mycol.">
        <title>101 Dothideomycetes genomes: a test case for predicting lifestyles and emergence of pathogens.</title>
        <authorList>
            <person name="Haridas S."/>
            <person name="Albert R."/>
            <person name="Binder M."/>
            <person name="Bloem J."/>
            <person name="Labutti K."/>
            <person name="Salamov A."/>
            <person name="Andreopoulos B."/>
            <person name="Baker S."/>
            <person name="Barry K."/>
            <person name="Bills G."/>
            <person name="Bluhm B."/>
            <person name="Cannon C."/>
            <person name="Castanera R."/>
            <person name="Culley D."/>
            <person name="Daum C."/>
            <person name="Ezra D."/>
            <person name="Gonzalez J."/>
            <person name="Henrissat B."/>
            <person name="Kuo A."/>
            <person name="Liang C."/>
            <person name="Lipzen A."/>
            <person name="Lutzoni F."/>
            <person name="Magnuson J."/>
            <person name="Mondo S."/>
            <person name="Nolan M."/>
            <person name="Ohm R."/>
            <person name="Pangilinan J."/>
            <person name="Park H.-J."/>
            <person name="Ramirez L."/>
            <person name="Alfaro M."/>
            <person name="Sun H."/>
            <person name="Tritt A."/>
            <person name="Yoshinaga Y."/>
            <person name="Zwiers L.-H."/>
            <person name="Turgeon B."/>
            <person name="Goodwin S."/>
            <person name="Spatafora J."/>
            <person name="Crous P."/>
            <person name="Grigoriev I."/>
        </authorList>
    </citation>
    <scope>NUCLEOTIDE SEQUENCE</scope>
    <source>
        <strain evidence="2">CBS 262.69</strain>
    </source>
</reference>
<proteinExistence type="predicted"/>
<evidence type="ECO:0000313" key="3">
    <source>
        <dbReference type="Proteomes" id="UP000799640"/>
    </source>
</evidence>
<dbReference type="Proteomes" id="UP000799640">
    <property type="component" value="Unassembled WGS sequence"/>
</dbReference>
<evidence type="ECO:0000256" key="1">
    <source>
        <dbReference type="SAM" id="MobiDB-lite"/>
    </source>
</evidence>
<dbReference type="AlphaFoldDB" id="A0A6G1HVA0"/>
<dbReference type="EMBL" id="ML996696">
    <property type="protein sequence ID" value="KAF2399932.1"/>
    <property type="molecule type" value="Genomic_DNA"/>
</dbReference>
<keyword evidence="3" id="KW-1185">Reference proteome</keyword>
<protein>
    <submittedName>
        <fullName evidence="2">Uncharacterized protein</fullName>
    </submittedName>
</protein>
<feature type="region of interest" description="Disordered" evidence="1">
    <location>
        <begin position="1"/>
        <end position="33"/>
    </location>
</feature>
<accession>A0A6G1HVA0</accession>
<organism evidence="2 3">
    <name type="scientific">Trichodelitschia bisporula</name>
    <dbReference type="NCBI Taxonomy" id="703511"/>
    <lineage>
        <taxon>Eukaryota</taxon>
        <taxon>Fungi</taxon>
        <taxon>Dikarya</taxon>
        <taxon>Ascomycota</taxon>
        <taxon>Pezizomycotina</taxon>
        <taxon>Dothideomycetes</taxon>
        <taxon>Dothideomycetes incertae sedis</taxon>
        <taxon>Phaeotrichales</taxon>
        <taxon>Phaeotrichaceae</taxon>
        <taxon>Trichodelitschia</taxon>
    </lineage>
</organism>
<name>A0A6G1HVA0_9PEZI</name>
<gene>
    <name evidence="2" type="ORF">EJ06DRAFT_39839</name>
</gene>
<feature type="compositionally biased region" description="Low complexity" evidence="1">
    <location>
        <begin position="22"/>
        <end position="33"/>
    </location>
</feature>
<evidence type="ECO:0000313" key="2">
    <source>
        <dbReference type="EMBL" id="KAF2399932.1"/>
    </source>
</evidence>